<evidence type="ECO:0000256" key="4">
    <source>
        <dbReference type="ARBA" id="ARBA00022840"/>
    </source>
</evidence>
<organism evidence="8 9">
    <name type="scientific">Dictyobacter formicarum</name>
    <dbReference type="NCBI Taxonomy" id="2778368"/>
    <lineage>
        <taxon>Bacteria</taxon>
        <taxon>Bacillati</taxon>
        <taxon>Chloroflexota</taxon>
        <taxon>Ktedonobacteria</taxon>
        <taxon>Ktedonobacterales</taxon>
        <taxon>Dictyobacteraceae</taxon>
        <taxon>Dictyobacter</taxon>
    </lineage>
</organism>
<evidence type="ECO:0000313" key="9">
    <source>
        <dbReference type="Proteomes" id="UP000635565"/>
    </source>
</evidence>
<sequence length="659" mass="71168">MAAQQNREGQQFGNYQLDRLLGRGGFAEVYLGHHLRLQRQAAIKILHTNLSEQEIANFQREAQIIAALNHPNIVRVLDFDVQHGIPFLVMDYLPQGTLRQWYPKGTRVPLSEVVTIVKPIADALQYAHNQRLIHRDVKPGNMLIGSRNEVVLSDFGVATIAHSTSSMTTPQSSVGTIPYIAPEQIQAHACAASDQYALGAVVYEWLCGEPPFDGSYTEIFAKHMMTPPPPLRQKVPTLPVEVEQVILRALAKDPNDRFGSIQLFATALQEASASTWQPSQQTVEQTRYAPPVAMHQDPTEVANSNPPVPMNPNVAANRLMPPSATIPPSPAKPTPGQKFSRRTIVIGLASVGVLAAAGGGGALLLDSYLSHLPYVYHGHTDTVRAVAWSPDGTRIVSSDDSSTARVWDAANGEDVYTNKHNPGLVAAVAWSPDGKYIASAGFKVKIWNAVSQASVYTYSKNTDTGFDALAWLPDSQRIASASDQSVQVWDATSGGEVYTYSGHSDNVYAVASSPDGTRIASSGSDKTVQVWNAVDGGDVYTYHGHSNAVFTVAWSPDGKYIASGSGDSTVQVWDATSGESVYTYRGHTKGVDSIAWSPDSERIASGSDDKTVQVWDALSGGNVYTYHGHTDSVFTVAWSPDGKRIASGSPDKTVQVWAV</sequence>
<dbReference type="SUPFAM" id="SSF56112">
    <property type="entry name" value="Protein kinase-like (PK-like)"/>
    <property type="match status" value="1"/>
</dbReference>
<feature type="domain" description="Protein kinase" evidence="7">
    <location>
        <begin position="15"/>
        <end position="269"/>
    </location>
</feature>
<evidence type="ECO:0000256" key="3">
    <source>
        <dbReference type="ARBA" id="ARBA00022741"/>
    </source>
</evidence>
<feature type="repeat" description="WD" evidence="5">
    <location>
        <begin position="626"/>
        <end position="659"/>
    </location>
</feature>
<keyword evidence="1 5" id="KW-0853">WD repeat</keyword>
<evidence type="ECO:0000256" key="1">
    <source>
        <dbReference type="ARBA" id="ARBA00022574"/>
    </source>
</evidence>
<evidence type="ECO:0000256" key="5">
    <source>
        <dbReference type="PROSITE-ProRule" id="PRU00221"/>
    </source>
</evidence>
<dbReference type="PANTHER" id="PTHR44019:SF8">
    <property type="entry name" value="POC1 CENTRIOLAR PROTEIN HOMOLOG"/>
    <property type="match status" value="1"/>
</dbReference>
<dbReference type="EMBL" id="BNJJ01000004">
    <property type="protein sequence ID" value="GHO83748.1"/>
    <property type="molecule type" value="Genomic_DNA"/>
</dbReference>
<dbReference type="InterPro" id="IPR015943">
    <property type="entry name" value="WD40/YVTN_repeat-like_dom_sf"/>
</dbReference>
<keyword evidence="2" id="KW-0677">Repeat</keyword>
<dbReference type="RefSeq" id="WP_201361404.1">
    <property type="nucleotide sequence ID" value="NZ_BNJJ01000004.1"/>
</dbReference>
<dbReference type="InterPro" id="IPR050505">
    <property type="entry name" value="WDR55/POC1"/>
</dbReference>
<name>A0ABQ3VED4_9CHLR</name>
<dbReference type="InterPro" id="IPR001680">
    <property type="entry name" value="WD40_rpt"/>
</dbReference>
<comment type="caution">
    <text evidence="8">The sequence shown here is derived from an EMBL/GenBank/DDBJ whole genome shotgun (WGS) entry which is preliminary data.</text>
</comment>
<evidence type="ECO:0000259" key="7">
    <source>
        <dbReference type="PROSITE" id="PS50011"/>
    </source>
</evidence>
<dbReference type="PROSITE" id="PS00107">
    <property type="entry name" value="PROTEIN_KINASE_ATP"/>
    <property type="match status" value="1"/>
</dbReference>
<keyword evidence="3 6" id="KW-0547">Nucleotide-binding</keyword>
<dbReference type="Gene3D" id="1.10.510.10">
    <property type="entry name" value="Transferase(Phosphotransferase) domain 1"/>
    <property type="match status" value="1"/>
</dbReference>
<proteinExistence type="predicted"/>
<dbReference type="Pfam" id="PF00400">
    <property type="entry name" value="WD40"/>
    <property type="match status" value="7"/>
</dbReference>
<dbReference type="Gene3D" id="3.30.200.20">
    <property type="entry name" value="Phosphorylase Kinase, domain 1"/>
    <property type="match status" value="1"/>
</dbReference>
<dbReference type="PROSITE" id="PS50011">
    <property type="entry name" value="PROTEIN_KINASE_DOM"/>
    <property type="match status" value="1"/>
</dbReference>
<feature type="repeat" description="WD" evidence="5">
    <location>
        <begin position="376"/>
        <end position="417"/>
    </location>
</feature>
<dbReference type="CDD" id="cd00200">
    <property type="entry name" value="WD40"/>
    <property type="match status" value="1"/>
</dbReference>
<feature type="repeat" description="WD" evidence="5">
    <location>
        <begin position="500"/>
        <end position="541"/>
    </location>
</feature>
<feature type="binding site" evidence="6">
    <location>
        <position position="44"/>
    </location>
    <ligand>
        <name>ATP</name>
        <dbReference type="ChEBI" id="CHEBI:30616"/>
    </ligand>
</feature>
<dbReference type="InterPro" id="IPR011009">
    <property type="entry name" value="Kinase-like_dom_sf"/>
</dbReference>
<feature type="repeat" description="WD" evidence="5">
    <location>
        <begin position="584"/>
        <end position="625"/>
    </location>
</feature>
<reference evidence="8 9" key="1">
    <citation type="journal article" date="2021" name="Int. J. Syst. Evol. Microbiol.">
        <title>Reticulibacter mediterranei gen. nov., sp. nov., within the new family Reticulibacteraceae fam. nov., and Ktedonospora formicarum gen. nov., sp. nov., Ktedonobacter robiniae sp. nov., Dictyobacter formicarum sp. nov. and Dictyobacter arantiisoli sp. nov., belonging to the class Ktedonobacteria.</title>
        <authorList>
            <person name="Yabe S."/>
            <person name="Zheng Y."/>
            <person name="Wang C.M."/>
            <person name="Sakai Y."/>
            <person name="Abe K."/>
            <person name="Yokota A."/>
            <person name="Donadio S."/>
            <person name="Cavaletti L."/>
            <person name="Monciardini P."/>
        </authorList>
    </citation>
    <scope>NUCLEOTIDE SEQUENCE [LARGE SCALE GENOMIC DNA]</scope>
    <source>
        <strain evidence="8 9">SOSP1-9</strain>
    </source>
</reference>
<dbReference type="SUPFAM" id="SSF50978">
    <property type="entry name" value="WD40 repeat-like"/>
    <property type="match status" value="1"/>
</dbReference>
<dbReference type="Pfam" id="PF00069">
    <property type="entry name" value="Pkinase"/>
    <property type="match status" value="1"/>
</dbReference>
<keyword evidence="9" id="KW-1185">Reference proteome</keyword>
<dbReference type="PROSITE" id="PS50294">
    <property type="entry name" value="WD_REPEATS_REGION"/>
    <property type="match status" value="5"/>
</dbReference>
<dbReference type="SMART" id="SM00220">
    <property type="entry name" value="S_TKc"/>
    <property type="match status" value="1"/>
</dbReference>
<dbReference type="PROSITE" id="PS00678">
    <property type="entry name" value="WD_REPEATS_1"/>
    <property type="match status" value="1"/>
</dbReference>
<evidence type="ECO:0000256" key="2">
    <source>
        <dbReference type="ARBA" id="ARBA00022737"/>
    </source>
</evidence>
<feature type="repeat" description="WD" evidence="5">
    <location>
        <begin position="542"/>
        <end position="583"/>
    </location>
</feature>
<dbReference type="InterPro" id="IPR000719">
    <property type="entry name" value="Prot_kinase_dom"/>
</dbReference>
<dbReference type="PRINTS" id="PR00320">
    <property type="entry name" value="GPROTEINBRPT"/>
</dbReference>
<keyword evidence="4 6" id="KW-0067">ATP-binding</keyword>
<protein>
    <recommendedName>
        <fullName evidence="7">Protein kinase domain-containing protein</fullName>
    </recommendedName>
</protein>
<dbReference type="InterPro" id="IPR036322">
    <property type="entry name" value="WD40_repeat_dom_sf"/>
</dbReference>
<accession>A0ABQ3VED4</accession>
<dbReference type="PROSITE" id="PS50082">
    <property type="entry name" value="WD_REPEATS_2"/>
    <property type="match status" value="5"/>
</dbReference>
<dbReference type="SMART" id="SM00320">
    <property type="entry name" value="WD40"/>
    <property type="match status" value="7"/>
</dbReference>
<dbReference type="InterPro" id="IPR017441">
    <property type="entry name" value="Protein_kinase_ATP_BS"/>
</dbReference>
<dbReference type="InterPro" id="IPR008271">
    <property type="entry name" value="Ser/Thr_kinase_AS"/>
</dbReference>
<dbReference type="InterPro" id="IPR020472">
    <property type="entry name" value="WD40_PAC1"/>
</dbReference>
<dbReference type="PROSITE" id="PS00108">
    <property type="entry name" value="PROTEIN_KINASE_ST"/>
    <property type="match status" value="1"/>
</dbReference>
<gene>
    <name evidence="8" type="ORF">KSZ_17540</name>
</gene>
<evidence type="ECO:0000313" key="8">
    <source>
        <dbReference type="EMBL" id="GHO83748.1"/>
    </source>
</evidence>
<dbReference type="InterPro" id="IPR019775">
    <property type="entry name" value="WD40_repeat_CS"/>
</dbReference>
<dbReference type="PANTHER" id="PTHR44019">
    <property type="entry name" value="WD REPEAT-CONTAINING PROTEIN 55"/>
    <property type="match status" value="1"/>
</dbReference>
<evidence type="ECO:0000256" key="6">
    <source>
        <dbReference type="PROSITE-ProRule" id="PRU10141"/>
    </source>
</evidence>
<dbReference type="CDD" id="cd14014">
    <property type="entry name" value="STKc_PknB_like"/>
    <property type="match status" value="1"/>
</dbReference>
<dbReference type="Gene3D" id="2.130.10.10">
    <property type="entry name" value="YVTN repeat-like/Quinoprotein amine dehydrogenase"/>
    <property type="match status" value="3"/>
</dbReference>
<dbReference type="Proteomes" id="UP000635565">
    <property type="component" value="Unassembled WGS sequence"/>
</dbReference>